<organism evidence="2 3">
    <name type="scientific">Chlorella vulgaris</name>
    <name type="common">Green alga</name>
    <dbReference type="NCBI Taxonomy" id="3077"/>
    <lineage>
        <taxon>Eukaryota</taxon>
        <taxon>Viridiplantae</taxon>
        <taxon>Chlorophyta</taxon>
        <taxon>core chlorophytes</taxon>
        <taxon>Trebouxiophyceae</taxon>
        <taxon>Chlorellales</taxon>
        <taxon>Chlorellaceae</taxon>
        <taxon>Chlorella clade</taxon>
        <taxon>Chlorella</taxon>
    </lineage>
</organism>
<dbReference type="Proteomes" id="UP001055712">
    <property type="component" value="Unassembled WGS sequence"/>
</dbReference>
<protein>
    <recommendedName>
        <fullName evidence="4">Photosystem I subunit O</fullName>
    </recommendedName>
</protein>
<sequence>MQAALSTQSIGLAGSRLTARRSTRVQAARGAVRVQAANTGYQWLNKEPLALMAGFLGWFAPSNIAVPALGNQSLFGAFTKSIGAELSHFPVGPALTDDFWLLMTTWHVGLFLCLFLGQIGVQARKQGYFN</sequence>
<evidence type="ECO:0000313" key="2">
    <source>
        <dbReference type="EMBL" id="KAI3425288.1"/>
    </source>
</evidence>
<reference evidence="2" key="2">
    <citation type="submission" date="2020-11" db="EMBL/GenBank/DDBJ databases">
        <authorList>
            <person name="Cecchin M."/>
            <person name="Marcolungo L."/>
            <person name="Rossato M."/>
            <person name="Girolomoni L."/>
            <person name="Cosentino E."/>
            <person name="Cuine S."/>
            <person name="Li-Beisson Y."/>
            <person name="Delledonne M."/>
            <person name="Ballottari M."/>
        </authorList>
    </citation>
    <scope>NUCLEOTIDE SEQUENCE</scope>
    <source>
        <strain evidence="2">211/11P</strain>
        <tissue evidence="2">Whole cell</tissue>
    </source>
</reference>
<evidence type="ECO:0000313" key="3">
    <source>
        <dbReference type="Proteomes" id="UP001055712"/>
    </source>
</evidence>
<accession>A0A9D4YTG3</accession>
<gene>
    <name evidence="2" type="ORF">D9Q98_009055</name>
</gene>
<keyword evidence="3" id="KW-1185">Reference proteome</keyword>
<keyword evidence="1" id="KW-0472">Membrane</keyword>
<keyword evidence="1" id="KW-1133">Transmembrane helix</keyword>
<dbReference type="AlphaFoldDB" id="A0A9D4YTG3"/>
<dbReference type="PANTHER" id="PTHR36311:SF1">
    <property type="entry name" value="PHOTOSYSTEM I SUBUNIT O"/>
    <property type="match status" value="1"/>
</dbReference>
<dbReference type="PANTHER" id="PTHR36311">
    <property type="entry name" value="PHOTOSYSTEM I SUBUNIT O"/>
    <property type="match status" value="1"/>
</dbReference>
<dbReference type="OrthoDB" id="1903335at2759"/>
<dbReference type="EMBL" id="SIDB01000012">
    <property type="protein sequence ID" value="KAI3425288.1"/>
    <property type="molecule type" value="Genomic_DNA"/>
</dbReference>
<reference evidence="2" key="1">
    <citation type="journal article" date="2019" name="Plant J.">
        <title>Chlorella vulgaris genome assembly and annotation reveals the molecular basis for metabolic acclimation to high light conditions.</title>
        <authorList>
            <person name="Cecchin M."/>
            <person name="Marcolungo L."/>
            <person name="Rossato M."/>
            <person name="Girolomoni L."/>
            <person name="Cosentino E."/>
            <person name="Cuine S."/>
            <person name="Li-Beisson Y."/>
            <person name="Delledonne M."/>
            <person name="Ballottari M."/>
        </authorList>
    </citation>
    <scope>NUCLEOTIDE SEQUENCE</scope>
    <source>
        <strain evidence="2">211/11P</strain>
    </source>
</reference>
<dbReference type="NCBIfam" id="TIGR03059">
    <property type="entry name" value="psaOeuk"/>
    <property type="match status" value="1"/>
</dbReference>
<feature type="transmembrane region" description="Helical" evidence="1">
    <location>
        <begin position="49"/>
        <end position="70"/>
    </location>
</feature>
<evidence type="ECO:0000256" key="1">
    <source>
        <dbReference type="SAM" id="Phobius"/>
    </source>
</evidence>
<comment type="caution">
    <text evidence="2">The sequence shown here is derived from an EMBL/GenBank/DDBJ whole genome shotgun (WGS) entry which is preliminary data.</text>
</comment>
<keyword evidence="1" id="KW-0812">Transmembrane</keyword>
<name>A0A9D4YTG3_CHLVU</name>
<proteinExistence type="predicted"/>
<dbReference type="InterPro" id="IPR017498">
    <property type="entry name" value="PSI_PsaO"/>
</dbReference>
<evidence type="ECO:0008006" key="4">
    <source>
        <dbReference type="Google" id="ProtNLM"/>
    </source>
</evidence>
<dbReference type="Pfam" id="PF22832">
    <property type="entry name" value="PsaO_TMD"/>
    <property type="match status" value="1"/>
</dbReference>
<feature type="transmembrane region" description="Helical" evidence="1">
    <location>
        <begin position="99"/>
        <end position="121"/>
    </location>
</feature>